<name>A0ABW9WNE8_9BURK</name>
<accession>A0ABW9WNE8</accession>
<sequence length="308" mass="36079">MIGITIPDNTNERYTIFPPPQGKVQRIITIHRPDVKVQSKFWEHGQSPPLAFKKIKQDRIPRRMELVLEFDRKYLIEYFRIDRFTQEIQIFGKPKITVPGAQTQEIIPIKSILRTMYGKRSMSRLFFYNERPTFSYHTAFQKYDFIYGIDTNKREYTIEKKAVYYTAVAEYILNSPDDHEFKILPDHCNMKANLIQEEEINSELVSIFFLIQSLSNSATSKTKNFLIFTDSDLGKIDGINQRAIPLFLGLFLPPNFKLAYASAERGKAEFPINKMLKMCDDHANHMAATESVQTNDYPRVLELRQKRE</sequence>
<protein>
    <submittedName>
        <fullName evidence="1">Uncharacterized protein</fullName>
    </submittedName>
</protein>
<comment type="caution">
    <text evidence="1">The sequence shown here is derived from an EMBL/GenBank/DDBJ whole genome shotgun (WGS) entry which is preliminary data.</text>
</comment>
<reference evidence="1 2" key="1">
    <citation type="submission" date="2019-12" db="EMBL/GenBank/DDBJ databases">
        <title>Novel species isolated from a subtropical stream in China.</title>
        <authorList>
            <person name="Lu H."/>
        </authorList>
    </citation>
    <scope>NUCLEOTIDE SEQUENCE [LARGE SCALE GENOMIC DNA]</scope>
    <source>
        <strain evidence="1 2">FT109W</strain>
    </source>
</reference>
<evidence type="ECO:0000313" key="1">
    <source>
        <dbReference type="EMBL" id="MYN42751.1"/>
    </source>
</evidence>
<dbReference type="Proteomes" id="UP000466332">
    <property type="component" value="Unassembled WGS sequence"/>
</dbReference>
<dbReference type="EMBL" id="WWCS01000024">
    <property type="protein sequence ID" value="MYN42751.1"/>
    <property type="molecule type" value="Genomic_DNA"/>
</dbReference>
<organism evidence="1 2">
    <name type="scientific">Duganella margarita</name>
    <dbReference type="NCBI Taxonomy" id="2692170"/>
    <lineage>
        <taxon>Bacteria</taxon>
        <taxon>Pseudomonadati</taxon>
        <taxon>Pseudomonadota</taxon>
        <taxon>Betaproteobacteria</taxon>
        <taxon>Burkholderiales</taxon>
        <taxon>Oxalobacteraceae</taxon>
        <taxon>Telluria group</taxon>
        <taxon>Duganella</taxon>
    </lineage>
</organism>
<keyword evidence="2" id="KW-1185">Reference proteome</keyword>
<evidence type="ECO:0000313" key="2">
    <source>
        <dbReference type="Proteomes" id="UP000466332"/>
    </source>
</evidence>
<dbReference type="RefSeq" id="WP_161047636.1">
    <property type="nucleotide sequence ID" value="NZ_WWCS01000024.1"/>
</dbReference>
<gene>
    <name evidence="1" type="ORF">GTP55_25740</name>
</gene>
<proteinExistence type="predicted"/>